<dbReference type="AlphaFoldDB" id="A0ABD1FK67"/>
<dbReference type="InterPro" id="IPR015257">
    <property type="entry name" value="Maf1"/>
</dbReference>
<dbReference type="Pfam" id="PF09174">
    <property type="entry name" value="Maf1"/>
    <property type="match status" value="1"/>
</dbReference>
<evidence type="ECO:0000313" key="1">
    <source>
        <dbReference type="EMBL" id="KAL1531920.1"/>
    </source>
</evidence>
<dbReference type="Proteomes" id="UP001567538">
    <property type="component" value="Unassembled WGS sequence"/>
</dbReference>
<comment type="caution">
    <text evidence="1">The sequence shown here is derived from an EMBL/GenBank/DDBJ whole genome shotgun (WGS) entry which is preliminary data.</text>
</comment>
<sequence>MKYMTDIILLTPLNRINIFLRHLTIERRTIKGSLDAYSCKHAGTDKKLSLSLENELLDHLGKSLDTESSSPDEYLIRRSSRKTLIYLLLTLHQMYPDCYFSAARTHEFFTEESWDSFKQIFDVYMLEASQEWSRENEGDSLPETLHKALDEVVKVSECEIYSYNPNSDEDPFLEGGAIWSYNFFFYNKKLKRVPTQPNQPGLLGSAVAIKEFQLGEPSLEEDEDIFDDMDIW</sequence>
<dbReference type="GO" id="GO:0016480">
    <property type="term" value="P:negative regulation of transcription by RNA polymerase III"/>
    <property type="evidence" value="ECO:0007669"/>
    <property type="project" value="UniProtKB-UniRule"/>
</dbReference>
<reference evidence="1 2" key="1">
    <citation type="submission" date="2024-06" db="EMBL/GenBank/DDBJ databases">
        <title>A chromosome level genome sequence of Diviner's sage (Salvia divinorum).</title>
        <authorList>
            <person name="Ford S.A."/>
            <person name="Ro D.-K."/>
            <person name="Ness R.W."/>
            <person name="Phillips M.A."/>
        </authorList>
    </citation>
    <scope>NUCLEOTIDE SEQUENCE [LARGE SCALE GENOMIC DNA]</scope>
    <source>
        <strain evidence="1">SAF-2024a</strain>
        <tissue evidence="1">Leaf</tissue>
    </source>
</reference>
<evidence type="ECO:0000313" key="2">
    <source>
        <dbReference type="Proteomes" id="UP001567538"/>
    </source>
</evidence>
<dbReference type="PANTHER" id="PTHR22504:SF0">
    <property type="entry name" value="REPRESSOR OF RNA POLYMERASE III TRANSCRIPTION MAF1 HOMOLOG"/>
    <property type="match status" value="1"/>
</dbReference>
<dbReference type="GO" id="GO:0005634">
    <property type="term" value="C:nucleus"/>
    <property type="evidence" value="ECO:0007669"/>
    <property type="project" value="UniProtKB-SubCell"/>
</dbReference>
<dbReference type="InterPro" id="IPR038564">
    <property type="entry name" value="Maf1_sf"/>
</dbReference>
<dbReference type="PANTHER" id="PTHR22504">
    <property type="entry name" value="REPRESSOR OF RNA POLYMERASE III TRANSCRIPTION MAF1"/>
    <property type="match status" value="1"/>
</dbReference>
<keyword evidence="2" id="KW-1185">Reference proteome</keyword>
<organism evidence="1 2">
    <name type="scientific">Salvia divinorum</name>
    <name type="common">Maria pastora</name>
    <name type="synonym">Diviner's sage</name>
    <dbReference type="NCBI Taxonomy" id="28513"/>
    <lineage>
        <taxon>Eukaryota</taxon>
        <taxon>Viridiplantae</taxon>
        <taxon>Streptophyta</taxon>
        <taxon>Embryophyta</taxon>
        <taxon>Tracheophyta</taxon>
        <taxon>Spermatophyta</taxon>
        <taxon>Magnoliopsida</taxon>
        <taxon>eudicotyledons</taxon>
        <taxon>Gunneridae</taxon>
        <taxon>Pentapetalae</taxon>
        <taxon>asterids</taxon>
        <taxon>lamiids</taxon>
        <taxon>Lamiales</taxon>
        <taxon>Lamiaceae</taxon>
        <taxon>Nepetoideae</taxon>
        <taxon>Mentheae</taxon>
        <taxon>Salviinae</taxon>
        <taxon>Salvia</taxon>
        <taxon>Salvia subgen. Calosphace</taxon>
    </lineage>
</organism>
<name>A0ABD1FK67_SALDI</name>
<protein>
    <submittedName>
        <fullName evidence="1">Repressor of RNA polymerase III transcription MAF1 isoform X2</fullName>
    </submittedName>
</protein>
<accession>A0ABD1FK67</accession>
<dbReference type="Gene3D" id="3.40.1000.50">
    <property type="entry name" value="Repressor of RNA polymerase III transcription Maf1"/>
    <property type="match status" value="1"/>
</dbReference>
<gene>
    <name evidence="1" type="ORF">AAHA92_32001</name>
</gene>
<dbReference type="EMBL" id="JBEAFC010000014">
    <property type="protein sequence ID" value="KAL1531920.1"/>
    <property type="molecule type" value="Genomic_DNA"/>
</dbReference>
<proteinExistence type="predicted"/>